<dbReference type="GO" id="GO:0004386">
    <property type="term" value="F:helicase activity"/>
    <property type="evidence" value="ECO:0007669"/>
    <property type="project" value="UniProtKB-KW"/>
</dbReference>
<dbReference type="Pfam" id="PF00098">
    <property type="entry name" value="zf-CCHC"/>
    <property type="match status" value="1"/>
</dbReference>
<dbReference type="Pfam" id="PF00270">
    <property type="entry name" value="DEAD"/>
    <property type="match status" value="1"/>
</dbReference>
<keyword evidence="6" id="KW-0067">ATP-binding</keyword>
<feature type="domain" description="Helicase ATP-binding" evidence="13">
    <location>
        <begin position="725"/>
        <end position="902"/>
    </location>
</feature>
<dbReference type="PANTHER" id="PTHR13710">
    <property type="entry name" value="DNA HELICASE RECQ FAMILY MEMBER"/>
    <property type="match status" value="1"/>
</dbReference>
<dbReference type="InterPro" id="IPR021110">
    <property type="entry name" value="DNA_rep_checkpnt_protein"/>
</dbReference>
<evidence type="ECO:0000313" key="15">
    <source>
        <dbReference type="EMBL" id="BES98800.1"/>
    </source>
</evidence>
<dbReference type="InterPro" id="IPR011545">
    <property type="entry name" value="DEAD/DEAH_box_helicase_dom"/>
</dbReference>
<dbReference type="SUPFAM" id="SSF57756">
    <property type="entry name" value="Retrovirus zinc finger-like domains"/>
    <property type="match status" value="1"/>
</dbReference>
<evidence type="ECO:0000256" key="7">
    <source>
        <dbReference type="ARBA" id="ARBA00023242"/>
    </source>
</evidence>
<evidence type="ECO:0000256" key="3">
    <source>
        <dbReference type="ARBA" id="ARBA00022741"/>
    </source>
</evidence>
<dbReference type="InterPro" id="IPR004589">
    <property type="entry name" value="DNA_helicase_ATP-dep_RecQ"/>
</dbReference>
<dbReference type="NCBIfam" id="TIGR00614">
    <property type="entry name" value="recQ_fam"/>
    <property type="match status" value="1"/>
</dbReference>
<keyword evidence="10" id="KW-0862">Zinc</keyword>
<evidence type="ECO:0000256" key="2">
    <source>
        <dbReference type="ARBA" id="ARBA00005446"/>
    </source>
</evidence>
<keyword evidence="7" id="KW-0539">Nucleus</keyword>
<dbReference type="Pfam" id="PF00271">
    <property type="entry name" value="Helicase_C"/>
    <property type="match status" value="1"/>
</dbReference>
<dbReference type="Gene3D" id="1.10.10.1460">
    <property type="match status" value="1"/>
</dbReference>
<dbReference type="PROSITE" id="PS50158">
    <property type="entry name" value="ZF_CCHC"/>
    <property type="match status" value="1"/>
</dbReference>
<name>A0ABN7B317_9HEMI</name>
<feature type="region of interest" description="Disordered" evidence="11">
    <location>
        <begin position="474"/>
        <end position="531"/>
    </location>
</feature>
<proteinExistence type="inferred from homology"/>
<dbReference type="SMART" id="SM00343">
    <property type="entry name" value="ZnF_C2HC"/>
    <property type="match status" value="1"/>
</dbReference>
<keyword evidence="16" id="KW-1185">Reference proteome</keyword>
<dbReference type="InterPro" id="IPR036875">
    <property type="entry name" value="Znf_CCHC_sf"/>
</dbReference>
<dbReference type="PROSITE" id="PS51192">
    <property type="entry name" value="HELICASE_ATP_BIND_1"/>
    <property type="match status" value="1"/>
</dbReference>
<keyword evidence="5 15" id="KW-0347">Helicase</keyword>
<organism evidence="15 16">
    <name type="scientific">Nesidiocoris tenuis</name>
    <dbReference type="NCBI Taxonomy" id="355587"/>
    <lineage>
        <taxon>Eukaryota</taxon>
        <taxon>Metazoa</taxon>
        <taxon>Ecdysozoa</taxon>
        <taxon>Arthropoda</taxon>
        <taxon>Hexapoda</taxon>
        <taxon>Insecta</taxon>
        <taxon>Pterygota</taxon>
        <taxon>Neoptera</taxon>
        <taxon>Paraneoptera</taxon>
        <taxon>Hemiptera</taxon>
        <taxon>Heteroptera</taxon>
        <taxon>Panheteroptera</taxon>
        <taxon>Cimicomorpha</taxon>
        <taxon>Miridae</taxon>
        <taxon>Dicyphina</taxon>
        <taxon>Nesidiocoris</taxon>
    </lineage>
</organism>
<dbReference type="InterPro" id="IPR027417">
    <property type="entry name" value="P-loop_NTPase"/>
</dbReference>
<feature type="compositionally biased region" description="Basic residues" evidence="11">
    <location>
        <begin position="513"/>
        <end position="523"/>
    </location>
</feature>
<dbReference type="Gene3D" id="3.40.50.300">
    <property type="entry name" value="P-loop containing nucleotide triphosphate hydrolases"/>
    <property type="match status" value="2"/>
</dbReference>
<feature type="compositionally biased region" description="Acidic residues" evidence="11">
    <location>
        <begin position="381"/>
        <end position="394"/>
    </location>
</feature>
<dbReference type="InterPro" id="IPR001650">
    <property type="entry name" value="Helicase_C-like"/>
</dbReference>
<sequence>MDSKTKLKYDKAKYTVKKWEKEFRALSSKTPTKADIKNAPSKIKDAYRQYYKLKTSVLETTLSSSVCLDENATDCFNSSGETCDSSFTKPAVNVSLGEDSVCFQPLGEMTMSQSFLDDSQSVKCDSVGNLGSPKIQKELRSPGALNFKNIISQCDKSGDVLKPCNPNIKENVNKKETASFGVWGDHLNKKEPPPKSSKKLETKSLSMQYAQKLFNPDKFKNFNKKNPRKPRVFTKSKTLENIPANRPTFDIPKFEFFSNNDECPSPVLLTETPIGSPPSESSGVSYSSIDIPTQNSGTFNLDEKLKIVSKVGCSSRGSSAISVLQKTFDEESTQQTAVARAVDMAWLDRVQQINDLKKTESMSQDSGIEVSQGKSASQPDSDSDSEDLIYDSDSESQTASRSALQLMKLSTNSQSAFSSSIQAKLPLVSSMSSASGRSSTLFNTVSQPLAEPTRASSSAVGSIQKPFSSVTQLACTESKKRPLETVELPPSKKPRADTDAAPAGTLPEIAAASKRRVAPKKNHPQTDEGVDKKLALLEKKLQSGKANQNFVSINIQKKVFVRGKKTATFSKYKKQKWKQLKQENGSYSGPRGVLKCFKCGDVGHFSKACPSDKGLLPLEDYVSDDESAFPTLEEAAQAAKDAGDDAHDGKRKFTQPTVPMPAATDPEFEQEQLEIDKITLLGSTIQPPYHLQDNGNLMETPREVFSLLRSEFGHTNFLDGQELAVMRVLSGKSTLVTLSTGSGKSLCYQLPAAIYAKHNPGCITLVISPLVSLMEDQVDGAGGWEKSACYHTFMTQKKRDKVLEQLKAQELSVLLISPETLVSLEAGAGKQLLSVLPPIAFACIDEAHCLHQWCHNFRPSYLTVTRVLRERFGVRTILGLTATASSGTVESLMGHLGIDSSDKESLIKDTPLPDNLTLSVSVTSQDRDKQEALITLLTKGCFAECSSIIIYCTRRETCDKVAGFLRTSLQEQNGNNKKGRLSLHAEVYHAGLTAGRRNQVQKAFMSGKLRIVVATVAFGMGINKPDIRGVIHYSLPSTFENYVQEVGRAGRDREPARCHLFLDSQNGDLGELRRHIYCDTIDRFVIRKLLQFVFVRCGCPEGGACPKHEVAFPIDTTVAALDLPQENISTLLAYLELNEKQWIKMLPLAYTKCKVSSYRGPNHLKSVCKKCPPLAAAMVEAQGNSDKTLTCLEFDIFELARKINWDSGILKKTLKNLEWTKKDDRPAKSGVMVEFLSLGFRVLAPGNLSDEELDYALDVLNTTVQDHEKAKLKGLKAFYSALSNVSYDNIDDFTDETVACRSSNLKEEIRKYFTDHKTVDEIVLEMEPLENEGQIVDDVRQLIASAKGDHVLTGRTIARIFHGIGSPNFPPIVWGRTRFWRLHMNQDFNSLCKLATKQLLLFR</sequence>
<evidence type="ECO:0000256" key="1">
    <source>
        <dbReference type="ARBA" id="ARBA00004123"/>
    </source>
</evidence>
<feature type="domain" description="Helicase C-terminal" evidence="14">
    <location>
        <begin position="928"/>
        <end position="1096"/>
    </location>
</feature>
<dbReference type="Proteomes" id="UP001307889">
    <property type="component" value="Chromosome 9"/>
</dbReference>
<dbReference type="EMBL" id="AP028917">
    <property type="protein sequence ID" value="BES98800.1"/>
    <property type="molecule type" value="Genomic_DNA"/>
</dbReference>
<comment type="catalytic activity">
    <reaction evidence="8">
        <text>Couples ATP hydrolysis with the unwinding of duplex DNA by translocating in the 3'-5' direction.</text>
        <dbReference type="EC" id="5.6.2.4"/>
    </reaction>
</comment>
<dbReference type="CDD" id="cd18018">
    <property type="entry name" value="DEXHc_RecQ4-like"/>
    <property type="match status" value="1"/>
</dbReference>
<dbReference type="InterPro" id="IPR014001">
    <property type="entry name" value="Helicase_ATP-bd"/>
</dbReference>
<keyword evidence="4" id="KW-0378">Hydrolase</keyword>
<evidence type="ECO:0000259" key="13">
    <source>
        <dbReference type="PROSITE" id="PS51192"/>
    </source>
</evidence>
<comment type="subcellular location">
    <subcellularLocation>
        <location evidence="1">Nucleus</location>
    </subcellularLocation>
</comment>
<evidence type="ECO:0000313" key="16">
    <source>
        <dbReference type="Proteomes" id="UP001307889"/>
    </source>
</evidence>
<gene>
    <name evidence="15" type="ORF">NTJ_11616</name>
</gene>
<dbReference type="PANTHER" id="PTHR13710:SF108">
    <property type="entry name" value="ATP-DEPENDENT DNA HELICASE Q4"/>
    <property type="match status" value="1"/>
</dbReference>
<reference evidence="15 16" key="1">
    <citation type="submission" date="2023-09" db="EMBL/GenBank/DDBJ databases">
        <title>Nesidiocoris tenuis whole genome shotgun sequence.</title>
        <authorList>
            <person name="Shibata T."/>
            <person name="Shimoda M."/>
            <person name="Kobayashi T."/>
            <person name="Uehara T."/>
        </authorList>
    </citation>
    <scope>NUCLEOTIDE SEQUENCE [LARGE SCALE GENOMIC DNA]</scope>
    <source>
        <strain evidence="15 16">Japan</strain>
    </source>
</reference>
<evidence type="ECO:0000256" key="9">
    <source>
        <dbReference type="ARBA" id="ARBA00034808"/>
    </source>
</evidence>
<evidence type="ECO:0000259" key="14">
    <source>
        <dbReference type="PROSITE" id="PS51194"/>
    </source>
</evidence>
<comment type="similarity">
    <text evidence="2">Belongs to the helicase family. RecQ subfamily.</text>
</comment>
<dbReference type="SMART" id="SM00487">
    <property type="entry name" value="DEXDc"/>
    <property type="match status" value="1"/>
</dbReference>
<evidence type="ECO:0000256" key="4">
    <source>
        <dbReference type="ARBA" id="ARBA00022801"/>
    </source>
</evidence>
<evidence type="ECO:0000256" key="11">
    <source>
        <dbReference type="SAM" id="MobiDB-lite"/>
    </source>
</evidence>
<evidence type="ECO:0000256" key="8">
    <source>
        <dbReference type="ARBA" id="ARBA00034617"/>
    </source>
</evidence>
<dbReference type="Pfam" id="PF11719">
    <property type="entry name" value="Drc1-Sld2"/>
    <property type="match status" value="1"/>
</dbReference>
<keyword evidence="10" id="KW-0479">Metal-binding</keyword>
<evidence type="ECO:0000256" key="5">
    <source>
        <dbReference type="ARBA" id="ARBA00022806"/>
    </source>
</evidence>
<keyword evidence="3" id="KW-0547">Nucleotide-binding</keyword>
<dbReference type="SUPFAM" id="SSF52540">
    <property type="entry name" value="P-loop containing nucleoside triphosphate hydrolases"/>
    <property type="match status" value="1"/>
</dbReference>
<dbReference type="SMART" id="SM00490">
    <property type="entry name" value="HELICc"/>
    <property type="match status" value="1"/>
</dbReference>
<accession>A0ABN7B317</accession>
<keyword evidence="10" id="KW-0863">Zinc-finger</keyword>
<protein>
    <recommendedName>
        <fullName evidence="9">DNA 3'-5' helicase</fullName>
        <ecNumber evidence="9">5.6.2.4</ecNumber>
    </recommendedName>
</protein>
<dbReference type="EC" id="5.6.2.4" evidence="9"/>
<evidence type="ECO:0000256" key="6">
    <source>
        <dbReference type="ARBA" id="ARBA00022840"/>
    </source>
</evidence>
<dbReference type="InterPro" id="IPR001878">
    <property type="entry name" value="Znf_CCHC"/>
</dbReference>
<dbReference type="PROSITE" id="PS51194">
    <property type="entry name" value="HELICASE_CTER"/>
    <property type="match status" value="1"/>
</dbReference>
<feature type="region of interest" description="Disordered" evidence="11">
    <location>
        <begin position="357"/>
        <end position="396"/>
    </location>
</feature>
<feature type="region of interest" description="Disordered" evidence="11">
    <location>
        <begin position="635"/>
        <end position="663"/>
    </location>
</feature>
<feature type="domain" description="CCHC-type" evidence="12">
    <location>
        <begin position="595"/>
        <end position="611"/>
    </location>
</feature>
<dbReference type="CDD" id="cd22289">
    <property type="entry name" value="RecQL4_SLD2_NTD"/>
    <property type="match status" value="1"/>
</dbReference>
<evidence type="ECO:0000256" key="10">
    <source>
        <dbReference type="PROSITE-ProRule" id="PRU00047"/>
    </source>
</evidence>
<evidence type="ECO:0000259" key="12">
    <source>
        <dbReference type="PROSITE" id="PS50158"/>
    </source>
</evidence>